<comment type="caution">
    <text evidence="1">The sequence shown here is derived from an EMBL/GenBank/DDBJ whole genome shotgun (WGS) entry which is preliminary data.</text>
</comment>
<gene>
    <name evidence="1" type="ORF">MJO28_013661</name>
</gene>
<sequence length="818" mass="92103">MKFRIAPLSYLCCYLLNDSLAIEEILGKSKVKDEPSGWPTQPDTILHPGSGPGTSGSSQAEFLAYHPPGATPWTTSNPDRPLYQASSSSSSGAHFGQKPFIDPAASSYQPVPLQSTSFNAQPGQHSGAQAHIDTQNQIHVENLSKLHIDESTIDQWLEHLQAFIGTQPTPQLSGTKRPAPIEYSSSLPPATRPRLSTEQDQLSINHRHPISNPFPSDQNQRDKTGQIIKESNQFIDSLQALVGIYPPPNPHSTAHELSGTIERPAPTREYQPPSRIQLQPELDQSSPNHRHSVPSRGNRRDNNGRIFDQNMETRAQKSRRPRSDIGKPRKAKTVEAAPARKPAVPTSLLSSVPSEREPIIENSEQLIASLRALDGSHPSSLPRSTPQLSGTKRAVPTEYQANRLATEHDRLPIHHRDPLLNPVGSAENAGRDQNGLMVEKLDHQIETRKTRRPRSDIGKRRKVRILGAAPPPPEPSVSRPENPGTSATVPPPAHSSLIRNLPSPDTLIEHLLNLAQTDPHTIRHDIPKLTFTKAILTDHTAVNGNYKRQVSIIHHIFDKYNKDGQLIIPEDKIYENVKLFAGRPRESEQSRTSRKSERTRNGVVMTSYQRTLDNNAERYALSVNRRNLIWNCRRIWYEYWKCKAGLDFEKIVSHLIPNSGEMLEIFPMYLFYVEMISTIIPRTYTSTGTGSMKEEMNLRDELLEATSSFMNLLRSSSTDDQSATTLPGIYNALRSQIHTSSSCSSYFKLWAFLNYWIHTHRFALLSNLVDEELKLFRFQLHQISPHVPPSFKTLFNNLFYASIRNLNLVYKPLIDHHP</sequence>
<protein>
    <submittedName>
        <fullName evidence="1">Uncharacterized protein</fullName>
    </submittedName>
</protein>
<name>A0ACC0DUZ1_9BASI</name>
<evidence type="ECO:0000313" key="1">
    <source>
        <dbReference type="EMBL" id="KAI7940009.1"/>
    </source>
</evidence>
<organism evidence="1 2">
    <name type="scientific">Puccinia striiformis f. sp. tritici</name>
    <dbReference type="NCBI Taxonomy" id="168172"/>
    <lineage>
        <taxon>Eukaryota</taxon>
        <taxon>Fungi</taxon>
        <taxon>Dikarya</taxon>
        <taxon>Basidiomycota</taxon>
        <taxon>Pucciniomycotina</taxon>
        <taxon>Pucciniomycetes</taxon>
        <taxon>Pucciniales</taxon>
        <taxon>Pucciniaceae</taxon>
        <taxon>Puccinia</taxon>
    </lineage>
</organism>
<reference evidence="1 2" key="3">
    <citation type="journal article" date="2022" name="Microbiol. Spectr.">
        <title>Folding features and dynamics of 3D genome architecture in plant fungal pathogens.</title>
        <authorList>
            <person name="Xia C."/>
        </authorList>
    </citation>
    <scope>NUCLEOTIDE SEQUENCE [LARGE SCALE GENOMIC DNA]</scope>
    <source>
        <strain evidence="1 2">93-210</strain>
    </source>
</reference>
<accession>A0ACC0DUZ1</accession>
<keyword evidence="2" id="KW-1185">Reference proteome</keyword>
<dbReference type="EMBL" id="CM045878">
    <property type="protein sequence ID" value="KAI7940009.1"/>
    <property type="molecule type" value="Genomic_DNA"/>
</dbReference>
<dbReference type="Proteomes" id="UP001060170">
    <property type="component" value="Chromosome 14"/>
</dbReference>
<reference evidence="2" key="1">
    <citation type="journal article" date="2018" name="BMC Genomics">
        <title>Genomic insights into host adaptation between the wheat stripe rust pathogen (Puccinia striiformis f. sp. tritici) and the barley stripe rust pathogen (Puccinia striiformis f. sp. hordei).</title>
        <authorList>
            <person name="Xia C."/>
            <person name="Wang M."/>
            <person name="Yin C."/>
            <person name="Cornejo O.E."/>
            <person name="Hulbert S.H."/>
            <person name="Chen X."/>
        </authorList>
    </citation>
    <scope>NUCLEOTIDE SEQUENCE [LARGE SCALE GENOMIC DNA]</scope>
    <source>
        <strain evidence="2">93-210</strain>
    </source>
</reference>
<proteinExistence type="predicted"/>
<reference evidence="2" key="2">
    <citation type="journal article" date="2018" name="Mol. Plant Microbe Interact.">
        <title>Genome sequence resources for the wheat stripe rust pathogen (Puccinia striiformis f. sp. tritici) and the barley stripe rust pathogen (Puccinia striiformis f. sp. hordei).</title>
        <authorList>
            <person name="Xia C."/>
            <person name="Wang M."/>
            <person name="Yin C."/>
            <person name="Cornejo O.E."/>
            <person name="Hulbert S.H."/>
            <person name="Chen X."/>
        </authorList>
    </citation>
    <scope>NUCLEOTIDE SEQUENCE [LARGE SCALE GENOMIC DNA]</scope>
    <source>
        <strain evidence="2">93-210</strain>
    </source>
</reference>
<evidence type="ECO:0000313" key="2">
    <source>
        <dbReference type="Proteomes" id="UP001060170"/>
    </source>
</evidence>